<gene>
    <name evidence="1" type="ORF">F7725_025135</name>
</gene>
<evidence type="ECO:0000313" key="1">
    <source>
        <dbReference type="EMBL" id="KAF3833931.1"/>
    </source>
</evidence>
<reference evidence="1 2" key="1">
    <citation type="submission" date="2020-03" db="EMBL/GenBank/DDBJ databases">
        <title>Dissostichus mawsoni Genome sequencing and assembly.</title>
        <authorList>
            <person name="Park H."/>
        </authorList>
    </citation>
    <scope>NUCLEOTIDE SEQUENCE [LARGE SCALE GENOMIC DNA]</scope>
    <source>
        <strain evidence="1">DM0001</strain>
        <tissue evidence="1">Muscle</tissue>
    </source>
</reference>
<organism evidence="1 2">
    <name type="scientific">Dissostichus mawsoni</name>
    <name type="common">Antarctic cod</name>
    <dbReference type="NCBI Taxonomy" id="36200"/>
    <lineage>
        <taxon>Eukaryota</taxon>
        <taxon>Metazoa</taxon>
        <taxon>Chordata</taxon>
        <taxon>Craniata</taxon>
        <taxon>Vertebrata</taxon>
        <taxon>Euteleostomi</taxon>
        <taxon>Actinopterygii</taxon>
        <taxon>Neopterygii</taxon>
        <taxon>Teleostei</taxon>
        <taxon>Neoteleostei</taxon>
        <taxon>Acanthomorphata</taxon>
        <taxon>Eupercaria</taxon>
        <taxon>Perciformes</taxon>
        <taxon>Notothenioidei</taxon>
        <taxon>Nototheniidae</taxon>
        <taxon>Dissostichus</taxon>
    </lineage>
</organism>
<proteinExistence type="predicted"/>
<dbReference type="Proteomes" id="UP000518266">
    <property type="component" value="Unassembled WGS sequence"/>
</dbReference>
<dbReference type="AlphaFoldDB" id="A0A7J5XAH9"/>
<keyword evidence="2" id="KW-1185">Reference proteome</keyword>
<sequence>MVPFAHVADGAEQKAGCPRSQRQSFPVLQVLLTTVDGLKSPLPPQLHQFICYPWCVCRAVHQALPQQTCHLLQLQLGLPDVGVQLEDFLQITAGRQVILHRGMRREPKMPLTLVLRCSGGSGLSYFSADWFVSVFQLHGQRDGVPKLSIFEEVVPCVLEPGQGCAAAVVHQQGCFPSVSRSPPPSPELDGAFLRRLRPGFASRSPLRPGPIYRPLLRCLGVCPVRSPWLYSLRSVLNSSSLPVVAYLSLAELQLHLSLPGWGFLMDTPPG</sequence>
<name>A0A7J5XAH9_DISMA</name>
<accession>A0A7J5XAH9</accession>
<evidence type="ECO:0000313" key="2">
    <source>
        <dbReference type="Proteomes" id="UP000518266"/>
    </source>
</evidence>
<dbReference type="EMBL" id="JAAKFY010000026">
    <property type="protein sequence ID" value="KAF3833931.1"/>
    <property type="molecule type" value="Genomic_DNA"/>
</dbReference>
<comment type="caution">
    <text evidence="1">The sequence shown here is derived from an EMBL/GenBank/DDBJ whole genome shotgun (WGS) entry which is preliminary data.</text>
</comment>
<protein>
    <submittedName>
        <fullName evidence="1">Uncharacterized protein</fullName>
    </submittedName>
</protein>